<keyword evidence="1" id="KW-1133">Transmembrane helix</keyword>
<feature type="transmembrane region" description="Helical" evidence="1">
    <location>
        <begin position="39"/>
        <end position="60"/>
    </location>
</feature>
<accession>A0A5J5G227</accession>
<dbReference type="Proteomes" id="UP000335415">
    <property type="component" value="Unassembled WGS sequence"/>
</dbReference>
<sequence>MPLSCTPDELECGQLTSFRLYFRHKTTSVISDMAGSSVTVLWCLFGVFILTFFLMLPFFIHETNQSLKFQKKLSSFGFERESGGNNVMAAFELNVPGIWQVVIPPQVLAILPDLKKYSPWLATRQNNNRIEYLTKVHIYEDRGEDDYDTLIHQVIWVLHAPNAADIYQKLQSIPPVSGEIRTLFKDNIIINFDLDDDNQIFDFIIRLQRIIPVMTKVAGSVGYAHLFRPLLSLNPAGAPPVTLAPAPDGFVTRITYSCRLNGINERHPVAQRRPVVDWSNSFPTNLTFAYRATKRRQAPRP</sequence>
<keyword evidence="1" id="KW-0812">Transmembrane</keyword>
<name>A0A5J5G227_9GAMM</name>
<dbReference type="AlphaFoldDB" id="A0A5J5G227"/>
<evidence type="ECO:0000313" key="3">
    <source>
        <dbReference type="Proteomes" id="UP000335415"/>
    </source>
</evidence>
<evidence type="ECO:0000256" key="1">
    <source>
        <dbReference type="SAM" id="Phobius"/>
    </source>
</evidence>
<comment type="caution">
    <text evidence="2">The sequence shown here is derived from an EMBL/GenBank/DDBJ whole genome shotgun (WGS) entry which is preliminary data.</text>
</comment>
<dbReference type="RefSeq" id="WP_150434810.1">
    <property type="nucleotide sequence ID" value="NZ_VYKJ01000004.1"/>
</dbReference>
<organism evidence="2 3">
    <name type="scientific">Affinibrenneria salicis</name>
    <dbReference type="NCBI Taxonomy" id="2590031"/>
    <lineage>
        <taxon>Bacteria</taxon>
        <taxon>Pseudomonadati</taxon>
        <taxon>Pseudomonadota</taxon>
        <taxon>Gammaproteobacteria</taxon>
        <taxon>Enterobacterales</taxon>
        <taxon>Pectobacteriaceae</taxon>
        <taxon>Affinibrenneria</taxon>
    </lineage>
</organism>
<keyword evidence="1" id="KW-0472">Membrane</keyword>
<dbReference type="EMBL" id="VYKJ01000004">
    <property type="protein sequence ID" value="KAA9000542.1"/>
    <property type="molecule type" value="Genomic_DNA"/>
</dbReference>
<keyword evidence="3" id="KW-1185">Reference proteome</keyword>
<protein>
    <submittedName>
        <fullName evidence="2">Uncharacterized protein</fullName>
    </submittedName>
</protein>
<gene>
    <name evidence="2" type="ORF">FJU30_09940</name>
</gene>
<proteinExistence type="predicted"/>
<reference evidence="2 3" key="1">
    <citation type="submission" date="2019-09" db="EMBL/GenBank/DDBJ databases">
        <authorList>
            <person name="Li Y."/>
        </authorList>
    </citation>
    <scope>NUCLEOTIDE SEQUENCE [LARGE SCALE GENOMIC DNA]</scope>
    <source>
        <strain evidence="2 3">L3-3HA</strain>
    </source>
</reference>
<evidence type="ECO:0000313" key="2">
    <source>
        <dbReference type="EMBL" id="KAA9000542.1"/>
    </source>
</evidence>